<evidence type="ECO:0000256" key="5">
    <source>
        <dbReference type="ARBA" id="ARBA00023203"/>
    </source>
</evidence>
<reference evidence="8" key="1">
    <citation type="submission" date="2025-05" db="UniProtKB">
        <authorList>
            <consortium name="Ensembl"/>
        </authorList>
    </citation>
    <scope>IDENTIFICATION</scope>
</reference>
<evidence type="ECO:0000256" key="6">
    <source>
        <dbReference type="SAM" id="Coils"/>
    </source>
</evidence>
<dbReference type="Gene3D" id="1.20.5.400">
    <property type="match status" value="1"/>
</dbReference>
<evidence type="ECO:0000256" key="3">
    <source>
        <dbReference type="ARBA" id="ARBA00023054"/>
    </source>
</evidence>
<dbReference type="InterPro" id="IPR000533">
    <property type="entry name" value="Tropomyosin"/>
</dbReference>
<dbReference type="GeneTree" id="ENSGT01030000234542"/>
<evidence type="ECO:0000313" key="8">
    <source>
        <dbReference type="Ensembl" id="ENSAPOP00000033637.1"/>
    </source>
</evidence>
<keyword evidence="2" id="KW-0007">Acetylation</keyword>
<evidence type="ECO:0000256" key="4">
    <source>
        <dbReference type="ARBA" id="ARBA00023179"/>
    </source>
</evidence>
<dbReference type="Ensembl" id="ENSAPOT00000028696.1">
    <property type="protein sequence ID" value="ENSAPOP00000033637.1"/>
    <property type="gene ID" value="ENSAPOG00000000848.1"/>
</dbReference>
<dbReference type="Ensembl" id="ENSAPOT00000018754.1">
    <property type="protein sequence ID" value="ENSAPOP00000028502.1"/>
    <property type="gene ID" value="ENSAPOG00000013771.1"/>
</dbReference>
<evidence type="ECO:0000256" key="2">
    <source>
        <dbReference type="ARBA" id="ARBA00022990"/>
    </source>
</evidence>
<keyword evidence="5" id="KW-0009">Actin-binding</keyword>
<dbReference type="PANTHER" id="PTHR19269">
    <property type="entry name" value="TROPOMYOSIN"/>
    <property type="match status" value="1"/>
</dbReference>
<comment type="similarity">
    <text evidence="1">Belongs to the tropomyosin family.</text>
</comment>
<dbReference type="AlphaFoldDB" id="A0A3Q1H1N4"/>
<keyword evidence="9" id="KW-1185">Reference proteome</keyword>
<evidence type="ECO:0000256" key="1">
    <source>
        <dbReference type="ARBA" id="ARBA00009036"/>
    </source>
</evidence>
<dbReference type="GO" id="GO:0003779">
    <property type="term" value="F:actin binding"/>
    <property type="evidence" value="ECO:0007669"/>
    <property type="project" value="UniProtKB-KW"/>
</dbReference>
<dbReference type="FunFam" id="1.20.5.370:FF:000004">
    <property type="entry name" value="tropomyosin alpha-1 chain isoform X1"/>
    <property type="match status" value="1"/>
</dbReference>
<evidence type="ECO:0000313" key="9">
    <source>
        <dbReference type="Proteomes" id="UP000257200"/>
    </source>
</evidence>
<evidence type="ECO:0000313" key="7">
    <source>
        <dbReference type="Ensembl" id="ENSAPOP00000028502.1"/>
    </source>
</evidence>
<protein>
    <submittedName>
        <fullName evidence="7">Tropomyosin alpha-4 chain-like</fullName>
    </submittedName>
</protein>
<dbReference type="STRING" id="80966.ENSAPOP00000028502"/>
<organism evidence="8 9">
    <name type="scientific">Acanthochromis polyacanthus</name>
    <name type="common">spiny chromis</name>
    <dbReference type="NCBI Taxonomy" id="80966"/>
    <lineage>
        <taxon>Eukaryota</taxon>
        <taxon>Metazoa</taxon>
        <taxon>Chordata</taxon>
        <taxon>Craniata</taxon>
        <taxon>Vertebrata</taxon>
        <taxon>Euteleostomi</taxon>
        <taxon>Actinopterygii</taxon>
        <taxon>Neopterygii</taxon>
        <taxon>Teleostei</taxon>
        <taxon>Neoteleostei</taxon>
        <taxon>Acanthomorphata</taxon>
        <taxon>Ovalentaria</taxon>
        <taxon>Pomacentridae</taxon>
        <taxon>Acanthochromis</taxon>
    </lineage>
</organism>
<feature type="coiled-coil region" evidence="6">
    <location>
        <begin position="21"/>
        <end position="76"/>
    </location>
</feature>
<keyword evidence="3 6" id="KW-0175">Coiled coil</keyword>
<sequence length="87" mass="10334">MDPDYKLHHCQNLMRWSLKKEDKYEEEIKVLTDKLKEAETRAEFAERTVAKLEKSIDDLEEKLSSAKEENLNMHQVLDQTLQELNSL</sequence>
<dbReference type="PROSITE" id="PS00326">
    <property type="entry name" value="TROPOMYOSIN"/>
    <property type="match status" value="1"/>
</dbReference>
<dbReference type="Pfam" id="PF00261">
    <property type="entry name" value="Tropomyosin"/>
    <property type="match status" value="1"/>
</dbReference>
<proteinExistence type="inferred from homology"/>
<keyword evidence="4" id="KW-0514">Muscle protein</keyword>
<dbReference type="SUPFAM" id="SSF57997">
    <property type="entry name" value="Tropomyosin"/>
    <property type="match status" value="1"/>
</dbReference>
<name>A0A3Q1H1N4_9TELE</name>
<accession>A0A3Q1H1N4</accession>
<dbReference type="FunFam" id="1.20.5.400:FF:000002">
    <property type="entry name" value="Tropomyosin 2"/>
    <property type="match status" value="1"/>
</dbReference>
<dbReference type="Proteomes" id="UP000257200">
    <property type="component" value="Unplaced"/>
</dbReference>